<dbReference type="InterPro" id="IPR036390">
    <property type="entry name" value="WH_DNA-bd_sf"/>
</dbReference>
<accession>A0A418T874</accession>
<dbReference type="GO" id="GO:0003700">
    <property type="term" value="F:DNA-binding transcription factor activity"/>
    <property type="evidence" value="ECO:0007669"/>
    <property type="project" value="InterPro"/>
</dbReference>
<keyword evidence="4" id="KW-0804">Transcription</keyword>
<dbReference type="GO" id="GO:0032993">
    <property type="term" value="C:protein-DNA complex"/>
    <property type="evidence" value="ECO:0007669"/>
    <property type="project" value="TreeGrafter"/>
</dbReference>
<dbReference type="EMBL" id="QZCG01000001">
    <property type="protein sequence ID" value="RJE89316.1"/>
    <property type="molecule type" value="Genomic_DNA"/>
</dbReference>
<dbReference type="PANTHER" id="PTHR30346">
    <property type="entry name" value="TRANSCRIPTIONAL DUAL REGULATOR HCAR-RELATED"/>
    <property type="match status" value="1"/>
</dbReference>
<dbReference type="SUPFAM" id="SSF46785">
    <property type="entry name" value="Winged helix' DNA-binding domain"/>
    <property type="match status" value="1"/>
</dbReference>
<evidence type="ECO:0000313" key="7">
    <source>
        <dbReference type="Proteomes" id="UP000284202"/>
    </source>
</evidence>
<dbReference type="InterPro" id="IPR000847">
    <property type="entry name" value="LysR_HTH_N"/>
</dbReference>
<feature type="domain" description="HTH lysR-type" evidence="5">
    <location>
        <begin position="14"/>
        <end position="71"/>
    </location>
</feature>
<sequence length="319" mass="34922">MRLQLGQRPSTGNLELRHLRYFLTVAEEMSFRQAAERLNIAQPGLSQQIKALEQILQVTLFDRSRRRLRMTLAGEMFMTEIRKIMQQVERATQIAQRASRGEIGRLAIGYVGSAAYTGVLTRLVGGFRADHPLIELEISELEMLQQLEAIAQGTLDVGFIRPPVPLPEGIASVPVLCEALLIALPSIHAHASESSVALRDLRNEVFITPQHPHQVSFNAHTVNACMAAGFEPRLGPQGRDFMTIASMVSVGLGVALVPKSVRCIQLPNVVYRPLTGDVPRGDLAVAFRRGDPSVAVKNFISLARKLAKRAADPSGPSAL</sequence>
<organism evidence="6 7">
    <name type="scientific">Paracoccus onubensis</name>
    <dbReference type="NCBI Taxonomy" id="1675788"/>
    <lineage>
        <taxon>Bacteria</taxon>
        <taxon>Pseudomonadati</taxon>
        <taxon>Pseudomonadota</taxon>
        <taxon>Alphaproteobacteria</taxon>
        <taxon>Rhodobacterales</taxon>
        <taxon>Paracoccaceae</taxon>
        <taxon>Paracoccus</taxon>
    </lineage>
</organism>
<dbReference type="InterPro" id="IPR036388">
    <property type="entry name" value="WH-like_DNA-bd_sf"/>
</dbReference>
<keyword evidence="2" id="KW-0805">Transcription regulation</keyword>
<evidence type="ECO:0000256" key="4">
    <source>
        <dbReference type="ARBA" id="ARBA00023163"/>
    </source>
</evidence>
<dbReference type="CDD" id="cd08414">
    <property type="entry name" value="PBP2_LTTR_aromatics_like"/>
    <property type="match status" value="1"/>
</dbReference>
<evidence type="ECO:0000256" key="3">
    <source>
        <dbReference type="ARBA" id="ARBA00023125"/>
    </source>
</evidence>
<keyword evidence="7" id="KW-1185">Reference proteome</keyword>
<comment type="caution">
    <text evidence="6">The sequence shown here is derived from an EMBL/GenBank/DDBJ whole genome shotgun (WGS) entry which is preliminary data.</text>
</comment>
<evidence type="ECO:0000256" key="1">
    <source>
        <dbReference type="ARBA" id="ARBA00009437"/>
    </source>
</evidence>
<dbReference type="Gene3D" id="1.10.10.10">
    <property type="entry name" value="Winged helix-like DNA-binding domain superfamily/Winged helix DNA-binding domain"/>
    <property type="match status" value="1"/>
</dbReference>
<evidence type="ECO:0000259" key="5">
    <source>
        <dbReference type="PROSITE" id="PS50931"/>
    </source>
</evidence>
<dbReference type="PANTHER" id="PTHR30346:SF0">
    <property type="entry name" value="HCA OPERON TRANSCRIPTIONAL ACTIVATOR HCAR"/>
    <property type="match status" value="1"/>
</dbReference>
<protein>
    <submittedName>
        <fullName evidence="6">LysR family transcriptional regulator</fullName>
    </submittedName>
</protein>
<dbReference type="Pfam" id="PF03466">
    <property type="entry name" value="LysR_substrate"/>
    <property type="match status" value="1"/>
</dbReference>
<dbReference type="Gene3D" id="3.40.190.10">
    <property type="entry name" value="Periplasmic binding protein-like II"/>
    <property type="match status" value="2"/>
</dbReference>
<name>A0A418T874_9RHOB</name>
<comment type="similarity">
    <text evidence="1">Belongs to the LysR transcriptional regulatory family.</text>
</comment>
<dbReference type="InterPro" id="IPR005119">
    <property type="entry name" value="LysR_subst-bd"/>
</dbReference>
<keyword evidence="3" id="KW-0238">DNA-binding</keyword>
<dbReference type="OrthoDB" id="9815174at2"/>
<dbReference type="Proteomes" id="UP000284202">
    <property type="component" value="Unassembled WGS sequence"/>
</dbReference>
<evidence type="ECO:0000313" key="6">
    <source>
        <dbReference type="EMBL" id="RJE89316.1"/>
    </source>
</evidence>
<dbReference type="FunFam" id="1.10.10.10:FF:000001">
    <property type="entry name" value="LysR family transcriptional regulator"/>
    <property type="match status" value="1"/>
</dbReference>
<dbReference type="GO" id="GO:0003677">
    <property type="term" value="F:DNA binding"/>
    <property type="evidence" value="ECO:0007669"/>
    <property type="project" value="UniProtKB-KW"/>
</dbReference>
<gene>
    <name evidence="6" type="ORF">D3P04_01360</name>
</gene>
<dbReference type="PROSITE" id="PS50931">
    <property type="entry name" value="HTH_LYSR"/>
    <property type="match status" value="1"/>
</dbReference>
<proteinExistence type="inferred from homology"/>
<dbReference type="PRINTS" id="PR00039">
    <property type="entry name" value="HTHLYSR"/>
</dbReference>
<dbReference type="SUPFAM" id="SSF53850">
    <property type="entry name" value="Periplasmic binding protein-like II"/>
    <property type="match status" value="1"/>
</dbReference>
<evidence type="ECO:0000256" key="2">
    <source>
        <dbReference type="ARBA" id="ARBA00023015"/>
    </source>
</evidence>
<dbReference type="AlphaFoldDB" id="A0A418T874"/>
<reference evidence="7" key="1">
    <citation type="submission" date="2018-09" db="EMBL/GenBank/DDBJ databases">
        <title>Acidovorax cavernicola nov. sp. isolated from Gruta de las Maravillas (Aracena, Spain).</title>
        <authorList>
            <person name="Jurado V."/>
            <person name="Gutierrez-Patricio S."/>
            <person name="Gonzalez-Pimentel J.L."/>
            <person name="Miller A.Z."/>
            <person name="Laiz L."/>
            <person name="Saiz-Jimenez C."/>
        </authorList>
    </citation>
    <scope>NUCLEOTIDE SEQUENCE [LARGE SCALE GENOMIC DNA]</scope>
    <source>
        <strain evidence="7">1011MAR3C25</strain>
    </source>
</reference>
<dbReference type="Pfam" id="PF00126">
    <property type="entry name" value="HTH_1"/>
    <property type="match status" value="1"/>
</dbReference>